<feature type="domain" description="VOC" evidence="1">
    <location>
        <begin position="78"/>
        <end position="197"/>
    </location>
</feature>
<dbReference type="AlphaFoldDB" id="A0AAV1CYB8"/>
<organism evidence="2 3">
    <name type="scientific">Oldenlandia corymbosa var. corymbosa</name>
    <dbReference type="NCBI Taxonomy" id="529605"/>
    <lineage>
        <taxon>Eukaryota</taxon>
        <taxon>Viridiplantae</taxon>
        <taxon>Streptophyta</taxon>
        <taxon>Embryophyta</taxon>
        <taxon>Tracheophyta</taxon>
        <taxon>Spermatophyta</taxon>
        <taxon>Magnoliopsida</taxon>
        <taxon>eudicotyledons</taxon>
        <taxon>Gunneridae</taxon>
        <taxon>Pentapetalae</taxon>
        <taxon>asterids</taxon>
        <taxon>lamiids</taxon>
        <taxon>Gentianales</taxon>
        <taxon>Rubiaceae</taxon>
        <taxon>Rubioideae</taxon>
        <taxon>Spermacoceae</taxon>
        <taxon>Hedyotis-Oldenlandia complex</taxon>
        <taxon>Oldenlandia</taxon>
    </lineage>
</organism>
<dbReference type="PANTHER" id="PTHR21366:SF22">
    <property type="entry name" value="VOC DOMAIN-CONTAINING PROTEIN"/>
    <property type="match status" value="1"/>
</dbReference>
<dbReference type="InterPro" id="IPR050383">
    <property type="entry name" value="GlyoxalaseI/FosfomycinResist"/>
</dbReference>
<dbReference type="Gene3D" id="3.10.180.10">
    <property type="entry name" value="2,3-Dihydroxybiphenyl 1,2-Dioxygenase, domain 1"/>
    <property type="match status" value="1"/>
</dbReference>
<dbReference type="InterPro" id="IPR004360">
    <property type="entry name" value="Glyas_Fos-R_dOase_dom"/>
</dbReference>
<dbReference type="InterPro" id="IPR037523">
    <property type="entry name" value="VOC_core"/>
</dbReference>
<protein>
    <submittedName>
        <fullName evidence="2">OLC1v1037781C1</fullName>
    </submittedName>
</protein>
<proteinExistence type="predicted"/>
<dbReference type="PROSITE" id="PS51819">
    <property type="entry name" value="VOC"/>
    <property type="match status" value="1"/>
</dbReference>
<dbReference type="Pfam" id="PF00903">
    <property type="entry name" value="Glyoxalase"/>
    <property type="match status" value="1"/>
</dbReference>
<evidence type="ECO:0000259" key="1">
    <source>
        <dbReference type="PROSITE" id="PS51819"/>
    </source>
</evidence>
<evidence type="ECO:0000313" key="2">
    <source>
        <dbReference type="EMBL" id="CAI9100645.1"/>
    </source>
</evidence>
<dbReference type="EMBL" id="OX459120">
    <property type="protein sequence ID" value="CAI9100645.1"/>
    <property type="molecule type" value="Genomic_DNA"/>
</dbReference>
<dbReference type="CDD" id="cd07245">
    <property type="entry name" value="VOC_like"/>
    <property type="match status" value="1"/>
</dbReference>
<dbReference type="FunFam" id="3.10.180.10:FF:000028">
    <property type="entry name" value="Glyoxalase/fosfomycin resistance/dioxygenase domain containing protein"/>
    <property type="match status" value="1"/>
</dbReference>
<sequence length="197" mass="22012">MASVLNPPLTFHRNQVLVGFGGATATRGLYNKNFLLRTDVTQRHNLVMKAKSSAEADILAKDSISVEVNDKRDFGVVSMHHVGILCENLERSLDFYQNILGLEINEARPHDKLPYRGAWLWVGSEMIHLMELPNPDPLTGRPEHGGRDRHTCIAIQDVSKLKEILDEAGIPYTLSKSGRPAIFTRDPDANALEFTQV</sequence>
<dbReference type="Proteomes" id="UP001161247">
    <property type="component" value="Chromosome 3"/>
</dbReference>
<name>A0AAV1CYB8_OLDCO</name>
<dbReference type="InterPro" id="IPR029068">
    <property type="entry name" value="Glyas_Bleomycin-R_OHBP_Dase"/>
</dbReference>
<keyword evidence="3" id="KW-1185">Reference proteome</keyword>
<accession>A0AAV1CYB8</accession>
<reference evidence="2" key="1">
    <citation type="submission" date="2023-03" db="EMBL/GenBank/DDBJ databases">
        <authorList>
            <person name="Julca I."/>
        </authorList>
    </citation>
    <scope>NUCLEOTIDE SEQUENCE</scope>
</reference>
<dbReference type="SUPFAM" id="SSF54593">
    <property type="entry name" value="Glyoxalase/Bleomycin resistance protein/Dihydroxybiphenyl dioxygenase"/>
    <property type="match status" value="1"/>
</dbReference>
<dbReference type="PANTHER" id="PTHR21366">
    <property type="entry name" value="GLYOXALASE FAMILY PROTEIN"/>
    <property type="match status" value="1"/>
</dbReference>
<gene>
    <name evidence="2" type="ORF">OLC1_LOCUS10418</name>
</gene>
<evidence type="ECO:0000313" key="3">
    <source>
        <dbReference type="Proteomes" id="UP001161247"/>
    </source>
</evidence>